<accession>X0VLK7</accession>
<dbReference type="AlphaFoldDB" id="X0VLK7"/>
<proteinExistence type="predicted"/>
<organism evidence="1">
    <name type="scientific">marine sediment metagenome</name>
    <dbReference type="NCBI Taxonomy" id="412755"/>
    <lineage>
        <taxon>unclassified sequences</taxon>
        <taxon>metagenomes</taxon>
        <taxon>ecological metagenomes</taxon>
    </lineage>
</organism>
<dbReference type="EMBL" id="BARS01034162">
    <property type="protein sequence ID" value="GAG19125.1"/>
    <property type="molecule type" value="Genomic_DNA"/>
</dbReference>
<evidence type="ECO:0000313" key="1">
    <source>
        <dbReference type="EMBL" id="GAG19125.1"/>
    </source>
</evidence>
<comment type="caution">
    <text evidence="1">The sequence shown here is derived from an EMBL/GenBank/DDBJ whole genome shotgun (WGS) entry which is preliminary data.</text>
</comment>
<sequence>LSSKLKLNKAETKIWLLQNNIQPKQRAETLRVADWTNLTKSFEEAM</sequence>
<dbReference type="InterPro" id="IPR023165">
    <property type="entry name" value="rRNA_Ade_diMease-like_C"/>
</dbReference>
<feature type="non-terminal residue" evidence="1">
    <location>
        <position position="1"/>
    </location>
</feature>
<name>X0VLK7_9ZZZZ</name>
<reference evidence="1" key="1">
    <citation type="journal article" date="2014" name="Front. Microbiol.">
        <title>High frequency of phylogenetically diverse reductive dehalogenase-homologous genes in deep subseafloor sedimentary metagenomes.</title>
        <authorList>
            <person name="Kawai M."/>
            <person name="Futagami T."/>
            <person name="Toyoda A."/>
            <person name="Takaki Y."/>
            <person name="Nishi S."/>
            <person name="Hori S."/>
            <person name="Arai W."/>
            <person name="Tsubouchi T."/>
            <person name="Morono Y."/>
            <person name="Uchiyama I."/>
            <person name="Ito T."/>
            <person name="Fujiyama A."/>
            <person name="Inagaki F."/>
            <person name="Takami H."/>
        </authorList>
    </citation>
    <scope>NUCLEOTIDE SEQUENCE</scope>
    <source>
        <strain evidence="1">Expedition CK06-06</strain>
    </source>
</reference>
<gene>
    <name evidence="1" type="ORF">S01H1_52818</name>
</gene>
<dbReference type="Gene3D" id="1.10.8.100">
    <property type="entry name" value="Ribosomal RNA adenine dimethylase-like, domain 2"/>
    <property type="match status" value="1"/>
</dbReference>
<protein>
    <submittedName>
        <fullName evidence="1">Uncharacterized protein</fullName>
    </submittedName>
</protein>